<dbReference type="Proteomes" id="UP000050794">
    <property type="component" value="Unassembled WGS sequence"/>
</dbReference>
<feature type="region of interest" description="Disordered" evidence="1">
    <location>
        <begin position="1"/>
        <end position="21"/>
    </location>
</feature>
<dbReference type="WBParaSite" id="TCNE_0001879601-mRNA-1">
    <property type="protein sequence ID" value="TCNE_0001879601-mRNA-1"/>
    <property type="gene ID" value="TCNE_0001879601"/>
</dbReference>
<name>A0A183VDH2_TOXCA</name>
<sequence>LRACQTQDGDGDGRRLCPQTPRQDAVRLRRLNEIRLTQHKLNPTALFRATNE</sequence>
<reference evidence="3" key="1">
    <citation type="submission" date="2016-06" db="UniProtKB">
        <authorList>
            <consortium name="WormBaseParasite"/>
        </authorList>
    </citation>
    <scope>IDENTIFICATION</scope>
</reference>
<protein>
    <submittedName>
        <fullName evidence="3">FAD-binding oxidoreductase</fullName>
    </submittedName>
</protein>
<evidence type="ECO:0000313" key="3">
    <source>
        <dbReference type="WBParaSite" id="TCNE_0001879601-mRNA-1"/>
    </source>
</evidence>
<accession>A0A183VDH2</accession>
<organism evidence="2 3">
    <name type="scientific">Toxocara canis</name>
    <name type="common">Canine roundworm</name>
    <dbReference type="NCBI Taxonomy" id="6265"/>
    <lineage>
        <taxon>Eukaryota</taxon>
        <taxon>Metazoa</taxon>
        <taxon>Ecdysozoa</taxon>
        <taxon>Nematoda</taxon>
        <taxon>Chromadorea</taxon>
        <taxon>Rhabditida</taxon>
        <taxon>Spirurina</taxon>
        <taxon>Ascaridomorpha</taxon>
        <taxon>Ascaridoidea</taxon>
        <taxon>Toxocaridae</taxon>
        <taxon>Toxocara</taxon>
    </lineage>
</organism>
<evidence type="ECO:0000313" key="2">
    <source>
        <dbReference type="Proteomes" id="UP000050794"/>
    </source>
</evidence>
<proteinExistence type="predicted"/>
<evidence type="ECO:0000256" key="1">
    <source>
        <dbReference type="SAM" id="MobiDB-lite"/>
    </source>
</evidence>
<keyword evidence="2" id="KW-1185">Reference proteome</keyword>
<dbReference type="AlphaFoldDB" id="A0A183VDH2"/>